<reference evidence="1" key="1">
    <citation type="submission" date="2024-07" db="EMBL/GenBank/DDBJ databases">
        <authorList>
            <person name="Yu S.T."/>
        </authorList>
    </citation>
    <scope>NUCLEOTIDE SEQUENCE</scope>
    <source>
        <strain evidence="1">R35</strain>
    </source>
</reference>
<accession>A0AB39SFV8</accession>
<dbReference type="AlphaFoldDB" id="A0AB39SFV8"/>
<sequence>MSKVIASCTRGAQTLPERLTAVEGIGRAGDLVIARVVKVGAYRQVENLHGRDVRIRVGDEIVGVLGDRHSTTSIYGGLPEGGLAVKAGTPADLMAVGGVIGVAASSPASLGTATALELVGLAADADGRVVRLEPQAAPVATGTPVVFIGGTAAEVGKTTFAAALVNHLAARHGLRVGVTKLAGTGRLRDLLTLADAGAHCAADFVDAGLATTYGHSAEAVVGAARHLVGRLTEEGAEIIVAELGGDLWGAGIPDILRDPGLVASARALVLVPSDTMASLGADTWLAQNDITIPPVHGVPHRNVMAARERVGRGMGVQLVDPHNEQDMERLVTEVLLPTLPTPSGTAPTPAPVAEVAEVAEVATPAPVAAGAR</sequence>
<evidence type="ECO:0000313" key="1">
    <source>
        <dbReference type="EMBL" id="XDQ64234.1"/>
    </source>
</evidence>
<protein>
    <recommendedName>
        <fullName evidence="2">DUF1611 domain-containing protein</fullName>
    </recommendedName>
</protein>
<gene>
    <name evidence="1" type="ORF">AB5J50_27360</name>
</gene>
<proteinExistence type="predicted"/>
<name>A0AB39SFV8_9ACTN</name>
<dbReference type="RefSeq" id="WP_369260915.1">
    <property type="nucleotide sequence ID" value="NZ_CP163440.1"/>
</dbReference>
<dbReference type="SUPFAM" id="SSF52540">
    <property type="entry name" value="P-loop containing nucleoside triphosphate hydrolases"/>
    <property type="match status" value="1"/>
</dbReference>
<evidence type="ECO:0008006" key="2">
    <source>
        <dbReference type="Google" id="ProtNLM"/>
    </source>
</evidence>
<dbReference type="Gene3D" id="3.40.50.300">
    <property type="entry name" value="P-loop containing nucleotide triphosphate hydrolases"/>
    <property type="match status" value="1"/>
</dbReference>
<dbReference type="EMBL" id="CP163440">
    <property type="protein sequence ID" value="XDQ64234.1"/>
    <property type="molecule type" value="Genomic_DNA"/>
</dbReference>
<dbReference type="InterPro" id="IPR027417">
    <property type="entry name" value="P-loop_NTPase"/>
</dbReference>
<organism evidence="1">
    <name type="scientific">Streptomyces sp. R35</name>
    <dbReference type="NCBI Taxonomy" id="3238630"/>
    <lineage>
        <taxon>Bacteria</taxon>
        <taxon>Bacillati</taxon>
        <taxon>Actinomycetota</taxon>
        <taxon>Actinomycetes</taxon>
        <taxon>Kitasatosporales</taxon>
        <taxon>Streptomycetaceae</taxon>
        <taxon>Streptomyces</taxon>
    </lineage>
</organism>